<keyword evidence="2" id="KW-1185">Reference proteome</keyword>
<accession>A0AAD7JAV5</accession>
<protein>
    <recommendedName>
        <fullName evidence="3">F-box domain-containing protein</fullName>
    </recommendedName>
</protein>
<name>A0AAD7JAV5_9AGAR</name>
<gene>
    <name evidence="1" type="ORF">B0H16DRAFT_1416340</name>
</gene>
<comment type="caution">
    <text evidence="1">The sequence shown here is derived from an EMBL/GenBank/DDBJ whole genome shotgun (WGS) entry which is preliminary data.</text>
</comment>
<evidence type="ECO:0008006" key="3">
    <source>
        <dbReference type="Google" id="ProtNLM"/>
    </source>
</evidence>
<dbReference type="AlphaFoldDB" id="A0AAD7JAV5"/>
<sequence length="132" mass="15152">MQAQMGVKKIPDARYQALLNSNEPPIESEYPFIQSVLLRQRSYLAQHDDAVREPEGQTQEHQSLVETVARHAAILSPLRRMPSEILCEFFSSTLLPDWQLLDRGRIDLQDSPWSLSHTCSRWREIALGLPSL</sequence>
<evidence type="ECO:0000313" key="2">
    <source>
        <dbReference type="Proteomes" id="UP001215598"/>
    </source>
</evidence>
<dbReference type="Proteomes" id="UP001215598">
    <property type="component" value="Unassembled WGS sequence"/>
</dbReference>
<dbReference type="EMBL" id="JARKIB010000042">
    <property type="protein sequence ID" value="KAJ7758384.1"/>
    <property type="molecule type" value="Genomic_DNA"/>
</dbReference>
<evidence type="ECO:0000313" key="1">
    <source>
        <dbReference type="EMBL" id="KAJ7758384.1"/>
    </source>
</evidence>
<organism evidence="1 2">
    <name type="scientific">Mycena metata</name>
    <dbReference type="NCBI Taxonomy" id="1033252"/>
    <lineage>
        <taxon>Eukaryota</taxon>
        <taxon>Fungi</taxon>
        <taxon>Dikarya</taxon>
        <taxon>Basidiomycota</taxon>
        <taxon>Agaricomycotina</taxon>
        <taxon>Agaricomycetes</taxon>
        <taxon>Agaricomycetidae</taxon>
        <taxon>Agaricales</taxon>
        <taxon>Marasmiineae</taxon>
        <taxon>Mycenaceae</taxon>
        <taxon>Mycena</taxon>
    </lineage>
</organism>
<reference evidence="1" key="1">
    <citation type="submission" date="2023-03" db="EMBL/GenBank/DDBJ databases">
        <title>Massive genome expansion in bonnet fungi (Mycena s.s.) driven by repeated elements and novel gene families across ecological guilds.</title>
        <authorList>
            <consortium name="Lawrence Berkeley National Laboratory"/>
            <person name="Harder C.B."/>
            <person name="Miyauchi S."/>
            <person name="Viragh M."/>
            <person name="Kuo A."/>
            <person name="Thoen E."/>
            <person name="Andreopoulos B."/>
            <person name="Lu D."/>
            <person name="Skrede I."/>
            <person name="Drula E."/>
            <person name="Henrissat B."/>
            <person name="Morin E."/>
            <person name="Kohler A."/>
            <person name="Barry K."/>
            <person name="LaButti K."/>
            <person name="Morin E."/>
            <person name="Salamov A."/>
            <person name="Lipzen A."/>
            <person name="Mereny Z."/>
            <person name="Hegedus B."/>
            <person name="Baldrian P."/>
            <person name="Stursova M."/>
            <person name="Weitz H."/>
            <person name="Taylor A."/>
            <person name="Grigoriev I.V."/>
            <person name="Nagy L.G."/>
            <person name="Martin F."/>
            <person name="Kauserud H."/>
        </authorList>
    </citation>
    <scope>NUCLEOTIDE SEQUENCE</scope>
    <source>
        <strain evidence="1">CBHHK182m</strain>
    </source>
</reference>
<proteinExistence type="predicted"/>